<evidence type="ECO:0000256" key="1">
    <source>
        <dbReference type="SAM" id="SignalP"/>
    </source>
</evidence>
<keyword evidence="1" id="KW-0732">Signal</keyword>
<comment type="caution">
    <text evidence="2">The sequence shown here is derived from an EMBL/GenBank/DDBJ whole genome shotgun (WGS) entry which is preliminary data.</text>
</comment>
<dbReference type="AlphaFoldDB" id="A0A7J6W979"/>
<accession>A0A7J6W979</accession>
<dbReference type="Proteomes" id="UP000554482">
    <property type="component" value="Unassembled WGS sequence"/>
</dbReference>
<gene>
    <name evidence="2" type="ORF">FRX31_017262</name>
</gene>
<proteinExistence type="predicted"/>
<dbReference type="EMBL" id="JABWDY010020453">
    <property type="protein sequence ID" value="KAF5193150.1"/>
    <property type="molecule type" value="Genomic_DNA"/>
</dbReference>
<sequence length="77" mass="8790">MIIYFSYIVLLLLLTGTFGLVTIEHGQIPVLLMSITFEVPAEAINNIFSNGVDTRSVFQVSMQVWRTRYLPSLRLEL</sequence>
<feature type="chain" id="PRO_5029494896" evidence="1">
    <location>
        <begin position="20"/>
        <end position="77"/>
    </location>
</feature>
<evidence type="ECO:0000313" key="2">
    <source>
        <dbReference type="EMBL" id="KAF5193150.1"/>
    </source>
</evidence>
<reference evidence="2 3" key="1">
    <citation type="submission" date="2020-06" db="EMBL/GenBank/DDBJ databases">
        <title>Transcriptomic and genomic resources for Thalictrum thalictroides and T. hernandezii: Facilitating candidate gene discovery in an emerging model plant lineage.</title>
        <authorList>
            <person name="Arias T."/>
            <person name="Riano-Pachon D.M."/>
            <person name="Di Stilio V.S."/>
        </authorList>
    </citation>
    <scope>NUCLEOTIDE SEQUENCE [LARGE SCALE GENOMIC DNA]</scope>
    <source>
        <strain evidence="3">cv. WT478/WT964</strain>
        <tissue evidence="2">Leaves</tissue>
    </source>
</reference>
<name>A0A7J6W979_THATH</name>
<organism evidence="2 3">
    <name type="scientific">Thalictrum thalictroides</name>
    <name type="common">Rue-anemone</name>
    <name type="synonym">Anemone thalictroides</name>
    <dbReference type="NCBI Taxonomy" id="46969"/>
    <lineage>
        <taxon>Eukaryota</taxon>
        <taxon>Viridiplantae</taxon>
        <taxon>Streptophyta</taxon>
        <taxon>Embryophyta</taxon>
        <taxon>Tracheophyta</taxon>
        <taxon>Spermatophyta</taxon>
        <taxon>Magnoliopsida</taxon>
        <taxon>Ranunculales</taxon>
        <taxon>Ranunculaceae</taxon>
        <taxon>Thalictroideae</taxon>
        <taxon>Thalictrum</taxon>
    </lineage>
</organism>
<evidence type="ECO:0000313" key="3">
    <source>
        <dbReference type="Proteomes" id="UP000554482"/>
    </source>
</evidence>
<keyword evidence="3" id="KW-1185">Reference proteome</keyword>
<feature type="signal peptide" evidence="1">
    <location>
        <begin position="1"/>
        <end position="19"/>
    </location>
</feature>
<protein>
    <submittedName>
        <fullName evidence="2">Uncharacterized protein</fullName>
    </submittedName>
</protein>